<evidence type="ECO:0000259" key="4">
    <source>
        <dbReference type="Pfam" id="PF11380"/>
    </source>
</evidence>
<dbReference type="EMBL" id="JAGIOJ010000001">
    <property type="protein sequence ID" value="MBP2399454.1"/>
    <property type="molecule type" value="Genomic_DNA"/>
</dbReference>
<dbReference type="Proteomes" id="UP001195422">
    <property type="component" value="Unassembled WGS sequence"/>
</dbReference>
<dbReference type="Pfam" id="PF11380">
    <property type="entry name" value="Stealth_CR2"/>
    <property type="match status" value="1"/>
</dbReference>
<dbReference type="Pfam" id="PF17102">
    <property type="entry name" value="Stealth_CR3"/>
    <property type="match status" value="1"/>
</dbReference>
<dbReference type="InterPro" id="IPR047141">
    <property type="entry name" value="Stealth"/>
</dbReference>
<evidence type="ECO:0000313" key="7">
    <source>
        <dbReference type="EMBL" id="MBP2399454.1"/>
    </source>
</evidence>
<gene>
    <name evidence="7" type="ORF">JOF39_002535</name>
</gene>
<dbReference type="InterPro" id="IPR031357">
    <property type="entry name" value="Stealth_CR3"/>
</dbReference>
<dbReference type="Pfam" id="PF17101">
    <property type="entry name" value="Stealth_CR1"/>
    <property type="match status" value="1"/>
</dbReference>
<keyword evidence="3" id="KW-0270">Exopolysaccharide synthesis</keyword>
<name>A0ABS4XSG7_GLUPR</name>
<evidence type="ECO:0000256" key="3">
    <source>
        <dbReference type="ARBA" id="ARBA00023169"/>
    </source>
</evidence>
<evidence type="ECO:0008006" key="9">
    <source>
        <dbReference type="Google" id="ProtNLM"/>
    </source>
</evidence>
<reference evidence="7 8" key="1">
    <citation type="submission" date="2021-03" db="EMBL/GenBank/DDBJ databases">
        <title>Sequencing the genomes of 1000 actinobacteria strains.</title>
        <authorList>
            <person name="Klenk H.-P."/>
        </authorList>
    </citation>
    <scope>NUCLEOTIDE SEQUENCE [LARGE SCALE GENOMIC DNA]</scope>
    <source>
        <strain evidence="7 8">DSM 20168</strain>
    </source>
</reference>
<dbReference type="PANTHER" id="PTHR24045">
    <property type="match status" value="1"/>
</dbReference>
<feature type="domain" description="Stealth protein CR2 conserved region 2" evidence="4">
    <location>
        <begin position="201"/>
        <end position="307"/>
    </location>
</feature>
<comment type="caution">
    <text evidence="7">The sequence shown here is derived from an EMBL/GenBank/DDBJ whole genome shotgun (WGS) entry which is preliminary data.</text>
</comment>
<dbReference type="InterPro" id="IPR031358">
    <property type="entry name" value="Stealth_CR1"/>
</dbReference>
<comment type="similarity">
    <text evidence="1">Belongs to the stealth family.</text>
</comment>
<protein>
    <recommendedName>
        <fullName evidence="9">Capsular polysaccharide phosphotransferase SacB</fullName>
    </recommendedName>
</protein>
<organism evidence="7 8">
    <name type="scientific">Glutamicibacter protophormiae</name>
    <name type="common">Brevibacterium protophormiae</name>
    <dbReference type="NCBI Taxonomy" id="37930"/>
    <lineage>
        <taxon>Bacteria</taxon>
        <taxon>Bacillati</taxon>
        <taxon>Actinomycetota</taxon>
        <taxon>Actinomycetes</taxon>
        <taxon>Micrococcales</taxon>
        <taxon>Micrococcaceae</taxon>
        <taxon>Glutamicibacter</taxon>
    </lineage>
</organism>
<proteinExistence type="inferred from homology"/>
<dbReference type="RefSeq" id="WP_188947838.1">
    <property type="nucleotide sequence ID" value="NZ_BMPH01000004.1"/>
</dbReference>
<accession>A0ABS4XSG7</accession>
<evidence type="ECO:0000259" key="6">
    <source>
        <dbReference type="Pfam" id="PF17102"/>
    </source>
</evidence>
<sequence length="470" mass="54591">MVLQDFEKLTHIEGAHMITGWRGKIGRMLPDDLYRHLLNNSLKNSNSEQRTISEIRFYNENLTTHVANNLKIDFTKDRNSTGNCIQISDWQRLRKDFEQKGLVISKLSGQHGYAAVESWSVRDRFDNGDMMAKMDLRGLGAIWHVYASNISAIWDAQDFVGKVDAVYTWVDSSDQSWQEDYQRSLQNQDYPYRESVAGLGRFKSRDELLFSLRSLELNMPWINHVYLVTAGQAPQWLAKDHPKLTLVSHEEIFENPSDSLPTFNSHAIEANLSNIPGLREHFIYVNDDVFFGKMLHPNAFYGPVGQTKFSLSNRHFALENDVDLPVNQAARNNRNILIRDFDRTVSRKFKHVAHPQRKTVHEYLKDNYPEEIKRISRQKFRGELDLSIPSSLAHHIAARLGLGYSADIDYQYLEIGSDEFYLDAWRFMRLKRPSVFCINEVLSTSNSSQRDIIVRRMLESIFPLKSSYEF</sequence>
<evidence type="ECO:0000256" key="1">
    <source>
        <dbReference type="ARBA" id="ARBA00007583"/>
    </source>
</evidence>
<evidence type="ECO:0000256" key="2">
    <source>
        <dbReference type="ARBA" id="ARBA00022679"/>
    </source>
</evidence>
<dbReference type="PANTHER" id="PTHR24045:SF0">
    <property type="entry name" value="N-ACETYLGLUCOSAMINE-1-PHOSPHOTRANSFERASE SUBUNITS ALPHA_BETA"/>
    <property type="match status" value="1"/>
</dbReference>
<feature type="domain" description="Stealth protein CR3 conserved region 3" evidence="6">
    <location>
        <begin position="350"/>
        <end position="397"/>
    </location>
</feature>
<evidence type="ECO:0000259" key="5">
    <source>
        <dbReference type="Pfam" id="PF17101"/>
    </source>
</evidence>
<keyword evidence="8" id="KW-1185">Reference proteome</keyword>
<feature type="domain" description="Stealth protein CR1 conserved region 1" evidence="5">
    <location>
        <begin position="162"/>
        <end position="183"/>
    </location>
</feature>
<dbReference type="InterPro" id="IPR021520">
    <property type="entry name" value="Stealth_CR2"/>
</dbReference>
<evidence type="ECO:0000313" key="8">
    <source>
        <dbReference type="Proteomes" id="UP001195422"/>
    </source>
</evidence>
<keyword evidence="2" id="KW-0808">Transferase</keyword>